<sequence length="188" mass="19946">MSRSNRERTDATRTALLDAARELFVERGYAETATPDIVAAANVTRGALYHHFTDKKALFAAVVEREAAEVAEEIEAKSADAASAREALLQGASAYFDAMTAPGRTWLLLRQAPALLAEDPTESSLKAGLSHLLAGSKLLPLLDPLTVLVSAAFERAAIAIDCGGDRANYEAAIAALLDGLSEADHLLR</sequence>
<protein>
    <submittedName>
        <fullName evidence="6">TetR/AcrR family transcriptional regulator</fullName>
    </submittedName>
</protein>
<dbReference type="PANTHER" id="PTHR30055:SF234">
    <property type="entry name" value="HTH-TYPE TRANSCRIPTIONAL REGULATOR BETI"/>
    <property type="match status" value="1"/>
</dbReference>
<evidence type="ECO:0000256" key="3">
    <source>
        <dbReference type="ARBA" id="ARBA00023163"/>
    </source>
</evidence>
<dbReference type="InterPro" id="IPR001647">
    <property type="entry name" value="HTH_TetR"/>
</dbReference>
<feature type="domain" description="HTH tetR-type" evidence="5">
    <location>
        <begin position="10"/>
        <end position="70"/>
    </location>
</feature>
<dbReference type="Pfam" id="PF00440">
    <property type="entry name" value="TetR_N"/>
    <property type="match status" value="1"/>
</dbReference>
<evidence type="ECO:0000313" key="6">
    <source>
        <dbReference type="EMBL" id="MFB9949374.1"/>
    </source>
</evidence>
<keyword evidence="2 4" id="KW-0238">DNA-binding</keyword>
<evidence type="ECO:0000256" key="4">
    <source>
        <dbReference type="PROSITE-ProRule" id="PRU00335"/>
    </source>
</evidence>
<comment type="caution">
    <text evidence="6">The sequence shown here is derived from an EMBL/GenBank/DDBJ whole genome shotgun (WGS) entry which is preliminary data.</text>
</comment>
<accession>A0ABV6AGZ5</accession>
<evidence type="ECO:0000259" key="5">
    <source>
        <dbReference type="PROSITE" id="PS50977"/>
    </source>
</evidence>
<dbReference type="InterPro" id="IPR050109">
    <property type="entry name" value="HTH-type_TetR-like_transc_reg"/>
</dbReference>
<dbReference type="PROSITE" id="PS50977">
    <property type="entry name" value="HTH_TETR_2"/>
    <property type="match status" value="1"/>
</dbReference>
<dbReference type="SUPFAM" id="SSF46689">
    <property type="entry name" value="Homeodomain-like"/>
    <property type="match status" value="1"/>
</dbReference>
<reference evidence="6 7" key="1">
    <citation type="submission" date="2024-09" db="EMBL/GenBank/DDBJ databases">
        <authorList>
            <person name="Sun Q."/>
            <person name="Mori K."/>
        </authorList>
    </citation>
    <scope>NUCLEOTIDE SEQUENCE [LARGE SCALE GENOMIC DNA]</scope>
    <source>
        <strain evidence="6 7">TBRC 4938</strain>
    </source>
</reference>
<keyword evidence="1" id="KW-0805">Transcription regulation</keyword>
<gene>
    <name evidence="6" type="ORF">ACFFP0_10970</name>
</gene>
<dbReference type="Gene3D" id="1.10.357.10">
    <property type="entry name" value="Tetracycline Repressor, domain 2"/>
    <property type="match status" value="1"/>
</dbReference>
<keyword evidence="3" id="KW-0804">Transcription</keyword>
<dbReference type="PRINTS" id="PR00455">
    <property type="entry name" value="HTHTETR"/>
</dbReference>
<dbReference type="Proteomes" id="UP001589692">
    <property type="component" value="Unassembled WGS sequence"/>
</dbReference>
<name>A0ABV6AGZ5_9HYPH</name>
<organism evidence="6 7">
    <name type="scientific">Rhizobium puerariae</name>
    <dbReference type="NCBI Taxonomy" id="1585791"/>
    <lineage>
        <taxon>Bacteria</taxon>
        <taxon>Pseudomonadati</taxon>
        <taxon>Pseudomonadota</taxon>
        <taxon>Alphaproteobacteria</taxon>
        <taxon>Hyphomicrobiales</taxon>
        <taxon>Rhizobiaceae</taxon>
        <taxon>Rhizobium/Agrobacterium group</taxon>
        <taxon>Rhizobium</taxon>
    </lineage>
</organism>
<evidence type="ECO:0000256" key="2">
    <source>
        <dbReference type="ARBA" id="ARBA00023125"/>
    </source>
</evidence>
<feature type="DNA-binding region" description="H-T-H motif" evidence="4">
    <location>
        <begin position="33"/>
        <end position="52"/>
    </location>
</feature>
<evidence type="ECO:0000313" key="7">
    <source>
        <dbReference type="Proteomes" id="UP001589692"/>
    </source>
</evidence>
<dbReference type="RefSeq" id="WP_377260310.1">
    <property type="nucleotide sequence ID" value="NZ_JBHMAA010000013.1"/>
</dbReference>
<dbReference type="PANTHER" id="PTHR30055">
    <property type="entry name" value="HTH-TYPE TRANSCRIPTIONAL REGULATOR RUTR"/>
    <property type="match status" value="1"/>
</dbReference>
<keyword evidence="7" id="KW-1185">Reference proteome</keyword>
<evidence type="ECO:0000256" key="1">
    <source>
        <dbReference type="ARBA" id="ARBA00023015"/>
    </source>
</evidence>
<dbReference type="EMBL" id="JBHMAA010000013">
    <property type="protein sequence ID" value="MFB9949374.1"/>
    <property type="molecule type" value="Genomic_DNA"/>
</dbReference>
<dbReference type="InterPro" id="IPR009057">
    <property type="entry name" value="Homeodomain-like_sf"/>
</dbReference>
<proteinExistence type="predicted"/>